<dbReference type="EMBL" id="WTPX01000242">
    <property type="protein sequence ID" value="NNJ27958.1"/>
    <property type="molecule type" value="Genomic_DNA"/>
</dbReference>
<comment type="caution">
    <text evidence="2">The sequence shown here is derived from an EMBL/GenBank/DDBJ whole genome shotgun (WGS) entry which is preliminary data.</text>
</comment>
<gene>
    <name evidence="2" type="ORF">LzC2_40690</name>
</gene>
<evidence type="ECO:0008006" key="4">
    <source>
        <dbReference type="Google" id="ProtNLM"/>
    </source>
</evidence>
<evidence type="ECO:0000313" key="2">
    <source>
        <dbReference type="EMBL" id="NNJ27958.1"/>
    </source>
</evidence>
<keyword evidence="3" id="KW-1185">Reference proteome</keyword>
<dbReference type="InterPro" id="IPR036515">
    <property type="entry name" value="Transposase_17_sf"/>
</dbReference>
<feature type="region of interest" description="Disordered" evidence="1">
    <location>
        <begin position="211"/>
        <end position="235"/>
    </location>
</feature>
<protein>
    <recommendedName>
        <fullName evidence="4">Transposase IS200-like domain-containing protein</fullName>
    </recommendedName>
</protein>
<sequence>MIRRSLRLDLVRGDKPPGLQWHQRISMTDEPFALFLTWTTYGSWPPGDARGHVSNTFFEGGAHQRSEYRPRENRPGRAYSGGKAETRRRARALQSHETTFLTPETAIAAAESLTESCAIQDWRLTRGAVLHNHVHIVVTGCPDDGPGVRRTLKGRSQAALSRACGVRKWWTTGGSDRYLHSERSIAGAIRYTADQPGALAEIVDGVVLPPTDDGNMKRAGGLVPPDPDAPPTKPR</sequence>
<proteinExistence type="predicted"/>
<feature type="compositionally biased region" description="Basic and acidic residues" evidence="1">
    <location>
        <begin position="62"/>
        <end position="75"/>
    </location>
</feature>
<name>A0ABX1VIL4_9PLAN</name>
<evidence type="ECO:0000256" key="1">
    <source>
        <dbReference type="SAM" id="MobiDB-lite"/>
    </source>
</evidence>
<feature type="region of interest" description="Disordered" evidence="1">
    <location>
        <begin position="61"/>
        <end position="88"/>
    </location>
</feature>
<accession>A0ABX1VIL4</accession>
<dbReference type="SUPFAM" id="SSF143422">
    <property type="entry name" value="Transposase IS200-like"/>
    <property type="match status" value="1"/>
</dbReference>
<reference evidence="2 3" key="1">
    <citation type="journal article" date="2020" name="Syst. Appl. Microbiol.">
        <title>Alienimonas chondri sp. nov., a novel planctomycete isolated from the biofilm of the red alga Chondrus crispus.</title>
        <authorList>
            <person name="Vitorino I."/>
            <person name="Albuquerque L."/>
            <person name="Wiegand S."/>
            <person name="Kallscheuer N."/>
            <person name="da Costa M.S."/>
            <person name="Lobo-da-Cunha A."/>
            <person name="Jogler C."/>
            <person name="Lage O.M."/>
        </authorList>
    </citation>
    <scope>NUCLEOTIDE SEQUENCE [LARGE SCALE GENOMIC DNA]</scope>
    <source>
        <strain evidence="2 3">LzC2</strain>
    </source>
</reference>
<feature type="compositionally biased region" description="Pro residues" evidence="1">
    <location>
        <begin position="224"/>
        <end position="235"/>
    </location>
</feature>
<organism evidence="2 3">
    <name type="scientific">Alienimonas chondri</name>
    <dbReference type="NCBI Taxonomy" id="2681879"/>
    <lineage>
        <taxon>Bacteria</taxon>
        <taxon>Pseudomonadati</taxon>
        <taxon>Planctomycetota</taxon>
        <taxon>Planctomycetia</taxon>
        <taxon>Planctomycetales</taxon>
        <taxon>Planctomycetaceae</taxon>
        <taxon>Alienimonas</taxon>
    </lineage>
</organism>
<dbReference type="Gene3D" id="3.30.70.1290">
    <property type="entry name" value="Transposase IS200-like"/>
    <property type="match status" value="1"/>
</dbReference>
<dbReference type="Proteomes" id="UP000609651">
    <property type="component" value="Unassembled WGS sequence"/>
</dbReference>
<evidence type="ECO:0000313" key="3">
    <source>
        <dbReference type="Proteomes" id="UP000609651"/>
    </source>
</evidence>